<evidence type="ECO:0000259" key="1">
    <source>
        <dbReference type="Pfam" id="PF00455"/>
    </source>
</evidence>
<dbReference type="Pfam" id="PF00455">
    <property type="entry name" value="DeoRC"/>
    <property type="match status" value="1"/>
</dbReference>
<accession>A0A917LES7</accession>
<evidence type="ECO:0000313" key="2">
    <source>
        <dbReference type="EMBL" id="GGG17431.1"/>
    </source>
</evidence>
<proteinExistence type="predicted"/>
<organism evidence="2 3">
    <name type="scientific">Paenibacillus abyssi</name>
    <dbReference type="NCBI Taxonomy" id="1340531"/>
    <lineage>
        <taxon>Bacteria</taxon>
        <taxon>Bacillati</taxon>
        <taxon>Bacillota</taxon>
        <taxon>Bacilli</taxon>
        <taxon>Bacillales</taxon>
        <taxon>Paenibacillaceae</taxon>
        <taxon>Paenibacillus</taxon>
    </lineage>
</organism>
<dbReference type="Proteomes" id="UP000644756">
    <property type="component" value="Unassembled WGS sequence"/>
</dbReference>
<dbReference type="EMBL" id="BMGR01000013">
    <property type="protein sequence ID" value="GGG17431.1"/>
    <property type="molecule type" value="Genomic_DNA"/>
</dbReference>
<gene>
    <name evidence="2" type="ORF">GCM10010916_37850</name>
</gene>
<comment type="caution">
    <text evidence="2">The sequence shown here is derived from an EMBL/GenBank/DDBJ whole genome shotgun (WGS) entry which is preliminary data.</text>
</comment>
<dbReference type="InterPro" id="IPR037171">
    <property type="entry name" value="NagB/RpiA_transferase-like"/>
</dbReference>
<feature type="domain" description="DeoR-like transcriptional repressor C-terminal sensor" evidence="1">
    <location>
        <begin position="3"/>
        <end position="87"/>
    </location>
</feature>
<dbReference type="PANTHER" id="PTHR30363:SF44">
    <property type="entry name" value="AGA OPERON TRANSCRIPTIONAL REPRESSOR-RELATED"/>
    <property type="match status" value="1"/>
</dbReference>
<dbReference type="AlphaFoldDB" id="A0A917LES7"/>
<dbReference type="SUPFAM" id="SSF100950">
    <property type="entry name" value="NagB/RpiA/CoA transferase-like"/>
    <property type="match status" value="1"/>
</dbReference>
<sequence length="106" mass="11553">MASRTIEGLLGKSILSEIHADLFFTSSEGFSLEAGMTDFSVYESELKKQMAENAGKVVAMLDHTKLNRRSIATSIQASSIHTLITDSKADRSYLSRLSGLNVIIAE</sequence>
<keyword evidence="3" id="KW-1185">Reference proteome</keyword>
<evidence type="ECO:0000313" key="3">
    <source>
        <dbReference type="Proteomes" id="UP000644756"/>
    </source>
</evidence>
<dbReference type="SMART" id="SM01134">
    <property type="entry name" value="DeoRC"/>
    <property type="match status" value="1"/>
</dbReference>
<reference evidence="2" key="2">
    <citation type="submission" date="2020-09" db="EMBL/GenBank/DDBJ databases">
        <authorList>
            <person name="Sun Q."/>
            <person name="Zhou Y."/>
        </authorList>
    </citation>
    <scope>NUCLEOTIDE SEQUENCE</scope>
    <source>
        <strain evidence="2">CGMCC 1.12987</strain>
    </source>
</reference>
<dbReference type="PANTHER" id="PTHR30363">
    <property type="entry name" value="HTH-TYPE TRANSCRIPTIONAL REGULATOR SRLR-RELATED"/>
    <property type="match status" value="1"/>
</dbReference>
<reference evidence="2" key="1">
    <citation type="journal article" date="2014" name="Int. J. Syst. Evol. Microbiol.">
        <title>Complete genome sequence of Corynebacterium casei LMG S-19264T (=DSM 44701T), isolated from a smear-ripened cheese.</title>
        <authorList>
            <consortium name="US DOE Joint Genome Institute (JGI-PGF)"/>
            <person name="Walter F."/>
            <person name="Albersmeier A."/>
            <person name="Kalinowski J."/>
            <person name="Ruckert C."/>
        </authorList>
    </citation>
    <scope>NUCLEOTIDE SEQUENCE</scope>
    <source>
        <strain evidence="2">CGMCC 1.12987</strain>
    </source>
</reference>
<dbReference type="InterPro" id="IPR050313">
    <property type="entry name" value="Carb_Metab_HTH_regulators"/>
</dbReference>
<dbReference type="InterPro" id="IPR014036">
    <property type="entry name" value="DeoR-like_C"/>
</dbReference>
<dbReference type="RefSeq" id="WP_188532626.1">
    <property type="nucleotide sequence ID" value="NZ_BMGR01000013.1"/>
</dbReference>
<protein>
    <recommendedName>
        <fullName evidence="1">DeoR-like transcriptional repressor C-terminal sensor domain-containing protein</fullName>
    </recommendedName>
</protein>
<name>A0A917LES7_9BACL</name>